<dbReference type="InterPro" id="IPR050879">
    <property type="entry name" value="Acyltransferase_3"/>
</dbReference>
<dbReference type="PANTHER" id="PTHR23028:SF131">
    <property type="entry name" value="BLR2367 PROTEIN"/>
    <property type="match status" value="1"/>
</dbReference>
<protein>
    <submittedName>
        <fullName evidence="3">Acyltransferase 3</fullName>
    </submittedName>
</protein>
<feature type="transmembrane region" description="Helical" evidence="1">
    <location>
        <begin position="262"/>
        <end position="278"/>
    </location>
</feature>
<name>A0A7U3ZM74_RUNSL</name>
<dbReference type="GO" id="GO:0000271">
    <property type="term" value="P:polysaccharide biosynthetic process"/>
    <property type="evidence" value="ECO:0007669"/>
    <property type="project" value="TreeGrafter"/>
</dbReference>
<feature type="transmembrane region" description="Helical" evidence="1">
    <location>
        <begin position="328"/>
        <end position="348"/>
    </location>
</feature>
<keyword evidence="3" id="KW-0012">Acyltransferase</keyword>
<evidence type="ECO:0000259" key="2">
    <source>
        <dbReference type="Pfam" id="PF01757"/>
    </source>
</evidence>
<reference evidence="3 4" key="2">
    <citation type="journal article" date="2012" name="Stand. Genomic Sci.">
        <title>Complete genome sequence of the aquatic bacterium Runella slithyformis type strain (LSU 4(T)).</title>
        <authorList>
            <person name="Copeland A."/>
            <person name="Zhang X."/>
            <person name="Misra M."/>
            <person name="Lapidus A."/>
            <person name="Nolan M."/>
            <person name="Lucas S."/>
            <person name="Deshpande S."/>
            <person name="Cheng J.F."/>
            <person name="Tapia R."/>
            <person name="Goodwin L.A."/>
            <person name="Pitluck S."/>
            <person name="Liolios K."/>
            <person name="Pagani I."/>
            <person name="Ivanova N."/>
            <person name="Mikhailova N."/>
            <person name="Pati A."/>
            <person name="Chen A."/>
            <person name="Palaniappan K."/>
            <person name="Land M."/>
            <person name="Hauser L."/>
            <person name="Pan C."/>
            <person name="Jeffries C.D."/>
            <person name="Detter J.C."/>
            <person name="Brambilla E.M."/>
            <person name="Rohde M."/>
            <person name="Djao O.D."/>
            <person name="Goker M."/>
            <person name="Sikorski J."/>
            <person name="Tindall B.J."/>
            <person name="Woyke T."/>
            <person name="Bristow J."/>
            <person name="Eisen J.A."/>
            <person name="Markowitz V."/>
            <person name="Hugenholtz P."/>
            <person name="Kyrpides N.C."/>
            <person name="Klenk H.P."/>
            <person name="Mavromatis K."/>
        </authorList>
    </citation>
    <scope>NUCLEOTIDE SEQUENCE [LARGE SCALE GENOMIC DNA]</scope>
    <source>
        <strain evidence="4">ATCC 29530 / DSM 19594 / LMG 11500 / NCIMB 11436 / LSU 4</strain>
    </source>
</reference>
<dbReference type="AlphaFoldDB" id="A0A7U3ZM74"/>
<reference evidence="4" key="1">
    <citation type="submission" date="2011-06" db="EMBL/GenBank/DDBJ databases">
        <title>The complete genome of chromosome of Runella slithyformis DSM 19594.</title>
        <authorList>
            <consortium name="US DOE Joint Genome Institute (JGI-PGF)"/>
            <person name="Lucas S."/>
            <person name="Han J."/>
            <person name="Lapidus A."/>
            <person name="Bruce D."/>
            <person name="Goodwin L."/>
            <person name="Pitluck S."/>
            <person name="Peters L."/>
            <person name="Kyrpides N."/>
            <person name="Mavromatis K."/>
            <person name="Ivanova N."/>
            <person name="Ovchinnikova G."/>
            <person name="Zhang X."/>
            <person name="Misra M."/>
            <person name="Detter J.C."/>
            <person name="Tapia R."/>
            <person name="Han C."/>
            <person name="Land M."/>
            <person name="Hauser L."/>
            <person name="Markowitz V."/>
            <person name="Cheng J.-F."/>
            <person name="Hugenholtz P."/>
            <person name="Woyke T."/>
            <person name="Wu D."/>
            <person name="Tindall B."/>
            <person name="Faehrich R."/>
            <person name="Brambilla E."/>
            <person name="Klenk H.-P."/>
            <person name="Eisen J.A."/>
        </authorList>
    </citation>
    <scope>NUCLEOTIDE SEQUENCE [LARGE SCALE GENOMIC DNA]</scope>
    <source>
        <strain evidence="4">ATCC 29530 / DSM 19594 / LMG 11500 / NCIMB 11436 / LSU 4</strain>
    </source>
</reference>
<dbReference type="GO" id="GO:0016747">
    <property type="term" value="F:acyltransferase activity, transferring groups other than amino-acyl groups"/>
    <property type="evidence" value="ECO:0007669"/>
    <property type="project" value="InterPro"/>
</dbReference>
<dbReference type="PANTHER" id="PTHR23028">
    <property type="entry name" value="ACETYLTRANSFERASE"/>
    <property type="match status" value="1"/>
</dbReference>
<dbReference type="Proteomes" id="UP000000493">
    <property type="component" value="Chromosome"/>
</dbReference>
<feature type="transmembrane region" description="Helical" evidence="1">
    <location>
        <begin position="43"/>
        <end position="60"/>
    </location>
</feature>
<keyword evidence="1" id="KW-0472">Membrane</keyword>
<dbReference type="EMBL" id="CP002859">
    <property type="protein sequence ID" value="AEI49774.1"/>
    <property type="molecule type" value="Genomic_DNA"/>
</dbReference>
<gene>
    <name evidence="3" type="ordered locus">Runsl_3408</name>
</gene>
<dbReference type="Pfam" id="PF01757">
    <property type="entry name" value="Acyl_transf_3"/>
    <property type="match status" value="1"/>
</dbReference>
<keyword evidence="1" id="KW-1133">Transmembrane helix</keyword>
<proteinExistence type="predicted"/>
<feature type="domain" description="Acyltransferase 3" evidence="2">
    <location>
        <begin position="8"/>
        <end position="334"/>
    </location>
</feature>
<dbReference type="KEGG" id="rsi:Runsl_3408"/>
<dbReference type="RefSeq" id="WP_013929078.1">
    <property type="nucleotide sequence ID" value="NC_015703.1"/>
</dbReference>
<keyword evidence="4" id="KW-1185">Reference proteome</keyword>
<feature type="transmembrane region" description="Helical" evidence="1">
    <location>
        <begin position="142"/>
        <end position="162"/>
    </location>
</feature>
<keyword evidence="3" id="KW-0808">Transferase</keyword>
<evidence type="ECO:0000313" key="4">
    <source>
        <dbReference type="Proteomes" id="UP000000493"/>
    </source>
</evidence>
<feature type="transmembrane region" description="Helical" evidence="1">
    <location>
        <begin position="298"/>
        <end position="322"/>
    </location>
</feature>
<evidence type="ECO:0000256" key="1">
    <source>
        <dbReference type="SAM" id="Phobius"/>
    </source>
</evidence>
<feature type="transmembrane region" description="Helical" evidence="1">
    <location>
        <begin position="174"/>
        <end position="191"/>
    </location>
</feature>
<evidence type="ECO:0000313" key="3">
    <source>
        <dbReference type="EMBL" id="AEI49774.1"/>
    </source>
</evidence>
<feature type="transmembrane region" description="Helical" evidence="1">
    <location>
        <begin position="80"/>
        <end position="97"/>
    </location>
</feature>
<organism evidence="3 4">
    <name type="scientific">Runella slithyformis (strain ATCC 29530 / DSM 19594 / LMG 11500 / NCIMB 11436 / LSU 4)</name>
    <dbReference type="NCBI Taxonomy" id="761193"/>
    <lineage>
        <taxon>Bacteria</taxon>
        <taxon>Pseudomonadati</taxon>
        <taxon>Bacteroidota</taxon>
        <taxon>Cytophagia</taxon>
        <taxon>Cytophagales</taxon>
        <taxon>Spirosomataceae</taxon>
        <taxon>Runella</taxon>
    </lineage>
</organism>
<feature type="transmembrane region" description="Helical" evidence="1">
    <location>
        <begin position="235"/>
        <end position="256"/>
    </location>
</feature>
<sequence>MKHRFRILDTFRGIFASMVVFFHLADFADTPLLNNDFVRNSDMFVDFFFVLSGFVIAYNYQSFSKTEDIGMFLQKRLYRIYPLHVLMLFAFLFIELVKGSLSAYVQVNQPVGQNNNLYSFLTSLFLINSVRMPGINDVSWNIPSWSISAEMISYVVYGLCLWLMYKWKMLRQKFTFFLLITLLAFTAMVWTNNSFRLNYSFDYGFLRGIIGFFIGAFCYGIFDRSFAYFKNLPKLFFDCAEVLVMGAIISMIYFGAYLKEVGGVYEVLFFVSILIFSFERGVVSDVLKKSVFLDKVGLYSYSIYMTHALLISLFNVLFVRILKFPPSAYVYLVFANYYLIYKVSEWTYKHIEMRFKVRKKTAVSTV</sequence>
<dbReference type="InterPro" id="IPR002656">
    <property type="entry name" value="Acyl_transf_3_dom"/>
</dbReference>
<accession>A0A7U3ZM74</accession>
<feature type="transmembrane region" description="Helical" evidence="1">
    <location>
        <begin position="203"/>
        <end position="223"/>
    </location>
</feature>
<keyword evidence="1" id="KW-0812">Transmembrane</keyword>
<dbReference type="GO" id="GO:0016020">
    <property type="term" value="C:membrane"/>
    <property type="evidence" value="ECO:0007669"/>
    <property type="project" value="TreeGrafter"/>
</dbReference>